<evidence type="ECO:0000256" key="3">
    <source>
        <dbReference type="ARBA" id="ARBA00022475"/>
    </source>
</evidence>
<evidence type="ECO:0000313" key="10">
    <source>
        <dbReference type="EMBL" id="UOE25209.1"/>
    </source>
</evidence>
<organism evidence="10 11">
    <name type="scientific">Agromyces soli</name>
    <dbReference type="NCBI Taxonomy" id="659012"/>
    <lineage>
        <taxon>Bacteria</taxon>
        <taxon>Bacillati</taxon>
        <taxon>Actinomycetota</taxon>
        <taxon>Actinomycetes</taxon>
        <taxon>Micrococcales</taxon>
        <taxon>Microbacteriaceae</taxon>
        <taxon>Agromyces</taxon>
    </lineage>
</organism>
<feature type="transmembrane region" description="Helical" evidence="7">
    <location>
        <begin position="92"/>
        <end position="117"/>
    </location>
</feature>
<proteinExistence type="inferred from homology"/>
<keyword evidence="6 7" id="KW-0472">Membrane</keyword>
<dbReference type="Proteomes" id="UP000831304">
    <property type="component" value="Chromosome"/>
</dbReference>
<dbReference type="PROSITE" id="PS50928">
    <property type="entry name" value="ABC_TM1"/>
    <property type="match status" value="1"/>
</dbReference>
<dbReference type="PANTHER" id="PTHR30193">
    <property type="entry name" value="ABC TRANSPORTER PERMEASE PROTEIN"/>
    <property type="match status" value="1"/>
</dbReference>
<evidence type="ECO:0000313" key="11">
    <source>
        <dbReference type="Proteomes" id="UP000831304"/>
    </source>
</evidence>
<evidence type="ECO:0000256" key="4">
    <source>
        <dbReference type="ARBA" id="ARBA00022692"/>
    </source>
</evidence>
<keyword evidence="2 7" id="KW-0813">Transport</keyword>
<name>A0ABY4AQ06_9MICO</name>
<feature type="compositionally biased region" description="Basic and acidic residues" evidence="8">
    <location>
        <begin position="1"/>
        <end position="11"/>
    </location>
</feature>
<feature type="domain" description="ABC transmembrane type-1" evidence="9">
    <location>
        <begin position="92"/>
        <end position="308"/>
    </location>
</feature>
<evidence type="ECO:0000259" key="9">
    <source>
        <dbReference type="PROSITE" id="PS50928"/>
    </source>
</evidence>
<protein>
    <submittedName>
        <fullName evidence="10">Sugar ABC transporter permease</fullName>
    </submittedName>
</protein>
<evidence type="ECO:0000256" key="7">
    <source>
        <dbReference type="RuleBase" id="RU363032"/>
    </source>
</evidence>
<comment type="subcellular location">
    <subcellularLocation>
        <location evidence="1 7">Cell membrane</location>
        <topology evidence="1 7">Multi-pass membrane protein</topology>
    </subcellularLocation>
</comment>
<evidence type="ECO:0000256" key="6">
    <source>
        <dbReference type="ARBA" id="ARBA00023136"/>
    </source>
</evidence>
<keyword evidence="3" id="KW-1003">Cell membrane</keyword>
<dbReference type="SUPFAM" id="SSF161098">
    <property type="entry name" value="MetI-like"/>
    <property type="match status" value="1"/>
</dbReference>
<dbReference type="Pfam" id="PF00528">
    <property type="entry name" value="BPD_transp_1"/>
    <property type="match status" value="1"/>
</dbReference>
<feature type="compositionally biased region" description="Low complexity" evidence="8">
    <location>
        <begin position="12"/>
        <end position="25"/>
    </location>
</feature>
<dbReference type="InterPro" id="IPR051393">
    <property type="entry name" value="ABC_transporter_permease"/>
</dbReference>
<comment type="similarity">
    <text evidence="7">Belongs to the binding-protein-dependent transport system permease family.</text>
</comment>
<dbReference type="RefSeq" id="WP_243568114.1">
    <property type="nucleotide sequence ID" value="NZ_CP094533.1"/>
</dbReference>
<dbReference type="InterPro" id="IPR035906">
    <property type="entry name" value="MetI-like_sf"/>
</dbReference>
<dbReference type="PANTHER" id="PTHR30193:SF37">
    <property type="entry name" value="INNER MEMBRANE ABC TRANSPORTER PERMEASE PROTEIN YCJO"/>
    <property type="match status" value="1"/>
</dbReference>
<feature type="transmembrane region" description="Helical" evidence="7">
    <location>
        <begin position="220"/>
        <end position="242"/>
    </location>
</feature>
<feature type="transmembrane region" description="Helical" evidence="7">
    <location>
        <begin position="129"/>
        <end position="151"/>
    </location>
</feature>
<feature type="transmembrane region" description="Helical" evidence="7">
    <location>
        <begin position="287"/>
        <end position="308"/>
    </location>
</feature>
<evidence type="ECO:0000256" key="2">
    <source>
        <dbReference type="ARBA" id="ARBA00022448"/>
    </source>
</evidence>
<feature type="transmembrane region" description="Helical" evidence="7">
    <location>
        <begin position="34"/>
        <end position="63"/>
    </location>
</feature>
<dbReference type="EMBL" id="CP094533">
    <property type="protein sequence ID" value="UOE25209.1"/>
    <property type="molecule type" value="Genomic_DNA"/>
</dbReference>
<reference evidence="10 11" key="1">
    <citation type="submission" date="2022-03" db="EMBL/GenBank/DDBJ databases">
        <title>Agromyces sp. isolated from the gut of P. brevitarsis seulensis larvae.</title>
        <authorList>
            <person name="Won M."/>
            <person name="Kwon S.-W."/>
        </authorList>
    </citation>
    <scope>NUCLEOTIDE SEQUENCE [LARGE SCALE GENOMIC DNA]</scope>
    <source>
        <strain evidence="10 11">KACC 16215</strain>
    </source>
</reference>
<evidence type="ECO:0000256" key="1">
    <source>
        <dbReference type="ARBA" id="ARBA00004651"/>
    </source>
</evidence>
<dbReference type="Gene3D" id="1.10.3720.10">
    <property type="entry name" value="MetI-like"/>
    <property type="match status" value="1"/>
</dbReference>
<sequence>MSVLESERVGTDADAPGRTARTAATPRQRSQRNWFILFVLPAVLLYALVLIGPTVFSIGVSLFQWNGLTPPEWRGLRNYEILFRDPVFLRSLVNTLVILFVGGAVIFVVGFFFAAFIRTMRGRNFIRSALFFPFIASPIALSIVWGVLFQYRGIVNTLLGELGIEPLEWLSSENIFKMAVTGTIWVSAGLYLTILLAGIDQIPPMYYEVAELEGASAFQRFRYVTLPLSWDVASVAAILWTIEALKLFDFLFAFGGATTTMPPVEIWNSSLFVYGQTFGDQVPAYRFGYASASAVLMLLLFGVIVVLLRRILRREPIEL</sequence>
<evidence type="ECO:0000256" key="8">
    <source>
        <dbReference type="SAM" id="MobiDB-lite"/>
    </source>
</evidence>
<dbReference type="CDD" id="cd06261">
    <property type="entry name" value="TM_PBP2"/>
    <property type="match status" value="1"/>
</dbReference>
<feature type="transmembrane region" description="Helical" evidence="7">
    <location>
        <begin position="175"/>
        <end position="199"/>
    </location>
</feature>
<dbReference type="InterPro" id="IPR000515">
    <property type="entry name" value="MetI-like"/>
</dbReference>
<keyword evidence="4 7" id="KW-0812">Transmembrane</keyword>
<feature type="region of interest" description="Disordered" evidence="8">
    <location>
        <begin position="1"/>
        <end position="25"/>
    </location>
</feature>
<evidence type="ECO:0000256" key="5">
    <source>
        <dbReference type="ARBA" id="ARBA00022989"/>
    </source>
</evidence>
<accession>A0ABY4AQ06</accession>
<keyword evidence="11" id="KW-1185">Reference proteome</keyword>
<keyword evidence="5 7" id="KW-1133">Transmembrane helix</keyword>
<gene>
    <name evidence="10" type="ORF">MTP13_12735</name>
</gene>